<sequence>MKQIAILYDSVPEGNPLTAALGRASGAAVEAFGMWFPARRTAFWRYCVQTPLMALFPLGMLSRLSRFDAVYCWQQNFGIVLGFVIRLFRLKVGTDLHVLTFIAAGSRRRRPLRGLISYALGCTAIKTVVCYSEAELKLYRETFPAVADKFRVTVLVEETPHDGIEMEDRGYFLAAGRENRDYDFLVSYFEQRPDERLVVVCDTVASSMAPNIDIRAATYGRDYVDLVAKCHAVVFAFRDPAISSGQLVFQLALALGKPVIATASGCLEGYLVPGENGLEISKDVTALDAAIAVLRDPTAWRRIAAAAMADHAARFTMDSFAERIIAITAREEVG</sequence>
<accession>A0ABN1EYE6</accession>
<organism evidence="2 3">
    <name type="scientific">Rhizomicrobium electricum</name>
    <dbReference type="NCBI Taxonomy" id="480070"/>
    <lineage>
        <taxon>Bacteria</taxon>
        <taxon>Pseudomonadati</taxon>
        <taxon>Pseudomonadota</taxon>
        <taxon>Alphaproteobacteria</taxon>
        <taxon>Micropepsales</taxon>
        <taxon>Micropepsaceae</taxon>
        <taxon>Rhizomicrobium</taxon>
    </lineage>
</organism>
<dbReference type="EMBL" id="BAAADD010000007">
    <property type="protein sequence ID" value="GAA0577662.1"/>
    <property type="molecule type" value="Genomic_DNA"/>
</dbReference>
<dbReference type="InterPro" id="IPR055259">
    <property type="entry name" value="YkvP/CgeB_Glyco_trans-like"/>
</dbReference>
<evidence type="ECO:0000259" key="1">
    <source>
        <dbReference type="Pfam" id="PF13524"/>
    </source>
</evidence>
<comment type="caution">
    <text evidence="2">The sequence shown here is derived from an EMBL/GenBank/DDBJ whole genome shotgun (WGS) entry which is preliminary data.</text>
</comment>
<dbReference type="SUPFAM" id="SSF53756">
    <property type="entry name" value="UDP-Glycosyltransferase/glycogen phosphorylase"/>
    <property type="match status" value="1"/>
</dbReference>
<evidence type="ECO:0000313" key="3">
    <source>
        <dbReference type="Proteomes" id="UP001499951"/>
    </source>
</evidence>
<dbReference type="RefSeq" id="WP_166936164.1">
    <property type="nucleotide sequence ID" value="NZ_BAAADD010000007.1"/>
</dbReference>
<protein>
    <recommendedName>
        <fullName evidence="1">Spore protein YkvP/CgeB glycosyl transferase-like domain-containing protein</fullName>
    </recommendedName>
</protein>
<proteinExistence type="predicted"/>
<evidence type="ECO:0000313" key="2">
    <source>
        <dbReference type="EMBL" id="GAA0577662.1"/>
    </source>
</evidence>
<dbReference type="Pfam" id="PF13524">
    <property type="entry name" value="Glyco_trans_1_2"/>
    <property type="match status" value="1"/>
</dbReference>
<reference evidence="2 3" key="1">
    <citation type="journal article" date="2019" name="Int. J. Syst. Evol. Microbiol.">
        <title>The Global Catalogue of Microorganisms (GCM) 10K type strain sequencing project: providing services to taxonomists for standard genome sequencing and annotation.</title>
        <authorList>
            <consortium name="The Broad Institute Genomics Platform"/>
            <consortium name="The Broad Institute Genome Sequencing Center for Infectious Disease"/>
            <person name="Wu L."/>
            <person name="Ma J."/>
        </authorList>
    </citation>
    <scope>NUCLEOTIDE SEQUENCE [LARGE SCALE GENOMIC DNA]</scope>
    <source>
        <strain evidence="2 3">JCM 15089</strain>
    </source>
</reference>
<feature type="domain" description="Spore protein YkvP/CgeB glycosyl transferase-like" evidence="1">
    <location>
        <begin position="189"/>
        <end position="325"/>
    </location>
</feature>
<keyword evidence="3" id="KW-1185">Reference proteome</keyword>
<dbReference type="Proteomes" id="UP001499951">
    <property type="component" value="Unassembled WGS sequence"/>
</dbReference>
<gene>
    <name evidence="2" type="ORF">GCM10008942_28180</name>
</gene>
<dbReference type="Gene3D" id="3.40.50.2000">
    <property type="entry name" value="Glycogen Phosphorylase B"/>
    <property type="match status" value="1"/>
</dbReference>
<name>A0ABN1EYE6_9PROT</name>